<proteinExistence type="inferred from homology"/>
<evidence type="ECO:0000256" key="3">
    <source>
        <dbReference type="ARBA" id="ARBA00013252"/>
    </source>
</evidence>
<feature type="domain" description="Glyoxalase-like" evidence="6">
    <location>
        <begin position="111"/>
        <end position="212"/>
    </location>
</feature>
<keyword evidence="8" id="KW-1185">Reference proteome</keyword>
<dbReference type="InterPro" id="IPR036428">
    <property type="entry name" value="PCD_sf"/>
</dbReference>
<dbReference type="Gene3D" id="3.10.180.10">
    <property type="entry name" value="2,3-Dihydroxybiphenyl 1,2-Dioxygenase, domain 1"/>
    <property type="match status" value="1"/>
</dbReference>
<dbReference type="GO" id="GO:0006729">
    <property type="term" value="P:tetrahydrobiopterin biosynthetic process"/>
    <property type="evidence" value="ECO:0007669"/>
    <property type="project" value="InterPro"/>
</dbReference>
<protein>
    <recommendedName>
        <fullName evidence="4">Putative pterin-4-alpha-carbinolamine dehydratase</fullName>
        <ecNumber evidence="3">4.2.1.96</ecNumber>
    </recommendedName>
</protein>
<evidence type="ECO:0000256" key="4">
    <source>
        <dbReference type="ARBA" id="ARBA00021735"/>
    </source>
</evidence>
<dbReference type="Gene3D" id="3.30.1360.20">
    <property type="entry name" value="Transcriptional coactivator/pterin dehydratase"/>
    <property type="match status" value="1"/>
</dbReference>
<dbReference type="InterPro" id="IPR029068">
    <property type="entry name" value="Glyas_Bleomycin-R_OHBP_Dase"/>
</dbReference>
<dbReference type="AlphaFoldDB" id="A0A4R4RFK6"/>
<dbReference type="OrthoDB" id="15077at2"/>
<sequence length="219" mass="23264">MRILTGQQVAAEGLEGWAHLGNGLYTRVTTPDFATGLELVDAVGAAVIASEPERTGLQPDLSLHATHVDIALAGRGLPGVTDEDVALARAITGLVTAAGCRPEASVTRINLALDTPGTDGVLPFWRAFLGYENRRPGPPMVRDPAGRLPSVWFQPSGGEEPRQRWHLDVWLDPAQVQGRIDACLAAGGRVDDDSGAPAFWVLADAEGNRSCLATWQGRD</sequence>
<dbReference type="GO" id="GO:0008124">
    <property type="term" value="F:4-alpha-hydroxytetrahydrobiopterin dehydratase activity"/>
    <property type="evidence" value="ECO:0007669"/>
    <property type="project" value="UniProtKB-EC"/>
</dbReference>
<name>A0A4R4RFK6_9ACTN</name>
<evidence type="ECO:0000259" key="6">
    <source>
        <dbReference type="Pfam" id="PF18029"/>
    </source>
</evidence>
<dbReference type="EC" id="4.2.1.96" evidence="3"/>
<dbReference type="Pfam" id="PF18029">
    <property type="entry name" value="Glyoxalase_6"/>
    <property type="match status" value="1"/>
</dbReference>
<evidence type="ECO:0000256" key="1">
    <source>
        <dbReference type="ARBA" id="ARBA00001554"/>
    </source>
</evidence>
<reference evidence="7 8" key="1">
    <citation type="submission" date="2019-02" db="EMBL/GenBank/DDBJ databases">
        <title>Draft genome sequences of novel Actinobacteria.</title>
        <authorList>
            <person name="Sahin N."/>
            <person name="Ay H."/>
            <person name="Saygin H."/>
        </authorList>
    </citation>
    <scope>NUCLEOTIDE SEQUENCE [LARGE SCALE GENOMIC DNA]</scope>
    <source>
        <strain evidence="7 8">KC603</strain>
    </source>
</reference>
<comment type="catalytic activity">
    <reaction evidence="1">
        <text>(4aS,6R)-4a-hydroxy-L-erythro-5,6,7,8-tetrahydrobiopterin = (6R)-L-erythro-6,7-dihydrobiopterin + H2O</text>
        <dbReference type="Rhea" id="RHEA:11920"/>
        <dbReference type="ChEBI" id="CHEBI:15377"/>
        <dbReference type="ChEBI" id="CHEBI:15642"/>
        <dbReference type="ChEBI" id="CHEBI:43120"/>
        <dbReference type="EC" id="4.2.1.96"/>
    </reaction>
</comment>
<organism evidence="7 8">
    <name type="scientific">Jiangella ureilytica</name>
    <dbReference type="NCBI Taxonomy" id="2530374"/>
    <lineage>
        <taxon>Bacteria</taxon>
        <taxon>Bacillati</taxon>
        <taxon>Actinomycetota</taxon>
        <taxon>Actinomycetes</taxon>
        <taxon>Jiangellales</taxon>
        <taxon>Jiangellaceae</taxon>
        <taxon>Jiangella</taxon>
    </lineage>
</organism>
<dbReference type="Proteomes" id="UP000295621">
    <property type="component" value="Unassembled WGS sequence"/>
</dbReference>
<dbReference type="EMBL" id="SMKL01000062">
    <property type="protein sequence ID" value="TDC48087.1"/>
    <property type="molecule type" value="Genomic_DNA"/>
</dbReference>
<accession>A0A4R4RFK6</accession>
<dbReference type="SUPFAM" id="SSF55248">
    <property type="entry name" value="PCD-like"/>
    <property type="match status" value="1"/>
</dbReference>
<comment type="caution">
    <text evidence="7">The sequence shown here is derived from an EMBL/GenBank/DDBJ whole genome shotgun (WGS) entry which is preliminary data.</text>
</comment>
<evidence type="ECO:0000256" key="2">
    <source>
        <dbReference type="ARBA" id="ARBA00006472"/>
    </source>
</evidence>
<gene>
    <name evidence="7" type="ORF">E1212_22270</name>
</gene>
<evidence type="ECO:0000313" key="8">
    <source>
        <dbReference type="Proteomes" id="UP000295621"/>
    </source>
</evidence>
<keyword evidence="5" id="KW-0456">Lyase</keyword>
<dbReference type="Pfam" id="PF01329">
    <property type="entry name" value="Pterin_4a"/>
    <property type="match status" value="1"/>
</dbReference>
<evidence type="ECO:0000256" key="5">
    <source>
        <dbReference type="ARBA" id="ARBA00023239"/>
    </source>
</evidence>
<dbReference type="InterPro" id="IPR001533">
    <property type="entry name" value="Pterin_deHydtase"/>
</dbReference>
<dbReference type="RefSeq" id="WP_131986528.1">
    <property type="nucleotide sequence ID" value="NZ_SMKL01000062.1"/>
</dbReference>
<evidence type="ECO:0000313" key="7">
    <source>
        <dbReference type="EMBL" id="TDC48087.1"/>
    </source>
</evidence>
<comment type="similarity">
    <text evidence="2">Belongs to the pterin-4-alpha-carbinolamine dehydratase family.</text>
</comment>
<dbReference type="InterPro" id="IPR041581">
    <property type="entry name" value="Glyoxalase_6"/>
</dbReference>